<evidence type="ECO:0000313" key="8">
    <source>
        <dbReference type="EMBL" id="GHP08933.1"/>
    </source>
</evidence>
<organism evidence="8 9">
    <name type="scientific">Pycnococcus provasolii</name>
    <dbReference type="NCBI Taxonomy" id="41880"/>
    <lineage>
        <taxon>Eukaryota</taxon>
        <taxon>Viridiplantae</taxon>
        <taxon>Chlorophyta</taxon>
        <taxon>Pseudoscourfieldiophyceae</taxon>
        <taxon>Pseudoscourfieldiales</taxon>
        <taxon>Pycnococcaceae</taxon>
        <taxon>Pycnococcus</taxon>
    </lineage>
</organism>
<dbReference type="Pfam" id="PF06090">
    <property type="entry name" value="Ins_P5_2-kin"/>
    <property type="match status" value="1"/>
</dbReference>
<name>A0A830HQC3_9CHLO</name>
<evidence type="ECO:0000256" key="2">
    <source>
        <dbReference type="ARBA" id="ARBA00022679"/>
    </source>
</evidence>
<keyword evidence="4 6" id="KW-0418">Kinase</keyword>
<evidence type="ECO:0000256" key="7">
    <source>
        <dbReference type="SAM" id="MobiDB-lite"/>
    </source>
</evidence>
<dbReference type="Proteomes" id="UP000660262">
    <property type="component" value="Unassembled WGS sequence"/>
</dbReference>
<sequence>MLSLAGAGKAHVCVRLDTSSSSAPSPSCTSIKASDVPYSLLRLMSHAILRIRVVPPSTSPSASAGPNASTHAVTRSDTNEHIALTSDAWSRLSALVWAPEVPDMVVQNRMADDAVASAAHAKHLAKYLPRGVVAHARVVDVPWQVVERVCELAGKTMKQDGREFVKALLLPDYANPPPTPSLMPRQGVATWPAVVTVEIKPKRGQWPRPFPQAPVVERAFLATHRQPSTRHHRRLGTPLYFMRECTLAQRAGNHTGADAHADVTWYDPRDFFHGTREGVAHAVERLLSAHESHAGGDAGAGRHARIHVRGAGMHAKLMRVQSAEDAVRVLVPGSSGKDGFVGASAAAAAAAAALADPVSHAIHTSGVARGLLHAQRLDALGSHAAATALESLIESTAAASTSTSPARLVASIRKYLVAACASDVSILVALRVVRKCKGSTVDGYGDDDGDSNSDPSHFEAWRDAADWMALPPGALASIGGDPTEFELHARVSVIDCDHKPLRKIFEHRKRDAEGARAWLRHVGLPEE</sequence>
<dbReference type="PANTHER" id="PTHR14456:SF2">
    <property type="entry name" value="INOSITOL-PENTAKISPHOSPHATE 2-KINASE"/>
    <property type="match status" value="1"/>
</dbReference>
<evidence type="ECO:0000256" key="1">
    <source>
        <dbReference type="ARBA" id="ARBA00012023"/>
    </source>
</evidence>
<evidence type="ECO:0000313" key="9">
    <source>
        <dbReference type="Proteomes" id="UP000660262"/>
    </source>
</evidence>
<keyword evidence="3 6" id="KW-0547">Nucleotide-binding</keyword>
<dbReference type="GO" id="GO:0005524">
    <property type="term" value="F:ATP binding"/>
    <property type="evidence" value="ECO:0007669"/>
    <property type="project" value="UniProtKB-KW"/>
</dbReference>
<keyword evidence="5 6" id="KW-0067">ATP-binding</keyword>
<dbReference type="AlphaFoldDB" id="A0A830HQC3"/>
<comment type="function">
    <text evidence="6">Phosphorylates Ins(1,3,4,5,6)P5 at position 2 to form Ins(1,2,3,4,5,6)P6 (InsP6 or phytate).</text>
</comment>
<keyword evidence="2 6" id="KW-0808">Transferase</keyword>
<dbReference type="GO" id="GO:0005634">
    <property type="term" value="C:nucleus"/>
    <property type="evidence" value="ECO:0007669"/>
    <property type="project" value="TreeGrafter"/>
</dbReference>
<comment type="catalytic activity">
    <reaction evidence="6">
        <text>1D-myo-inositol 1,3,4,5,6-pentakisphosphate + ATP = 1D-myo-inositol hexakisphosphate + ADP + H(+)</text>
        <dbReference type="Rhea" id="RHEA:20313"/>
        <dbReference type="ChEBI" id="CHEBI:15378"/>
        <dbReference type="ChEBI" id="CHEBI:30616"/>
        <dbReference type="ChEBI" id="CHEBI:57733"/>
        <dbReference type="ChEBI" id="CHEBI:58130"/>
        <dbReference type="ChEBI" id="CHEBI:456216"/>
        <dbReference type="EC" id="2.7.1.158"/>
    </reaction>
</comment>
<feature type="region of interest" description="Disordered" evidence="7">
    <location>
        <begin position="57"/>
        <end position="77"/>
    </location>
</feature>
<dbReference type="InterPro" id="IPR009286">
    <property type="entry name" value="Ins_P5_2-kin"/>
</dbReference>
<dbReference type="GO" id="GO:0035299">
    <property type="term" value="F:inositol-1,3,4,5,6-pentakisphosphate 2-kinase activity"/>
    <property type="evidence" value="ECO:0007669"/>
    <property type="project" value="UniProtKB-EC"/>
</dbReference>
<proteinExistence type="predicted"/>
<keyword evidence="9" id="KW-1185">Reference proteome</keyword>
<dbReference type="PANTHER" id="PTHR14456">
    <property type="entry name" value="INOSITOL POLYPHOSPHATE KINASE 1"/>
    <property type="match status" value="1"/>
</dbReference>
<comment type="caution">
    <text evidence="8">The sequence shown here is derived from an EMBL/GenBank/DDBJ whole genome shotgun (WGS) entry which is preliminary data.</text>
</comment>
<accession>A0A830HQC3</accession>
<evidence type="ECO:0000256" key="5">
    <source>
        <dbReference type="ARBA" id="ARBA00022840"/>
    </source>
</evidence>
<gene>
    <name evidence="8" type="ORF">PPROV_000767000</name>
</gene>
<evidence type="ECO:0000256" key="3">
    <source>
        <dbReference type="ARBA" id="ARBA00022741"/>
    </source>
</evidence>
<reference evidence="8" key="1">
    <citation type="submission" date="2020-10" db="EMBL/GenBank/DDBJ databases">
        <title>Unveiling of a novel bifunctional photoreceptor, Dualchrome1, isolated from a cosmopolitan green alga.</title>
        <authorList>
            <person name="Suzuki S."/>
            <person name="Kawachi M."/>
        </authorList>
    </citation>
    <scope>NUCLEOTIDE SEQUENCE</scope>
    <source>
        <strain evidence="8">NIES 2893</strain>
    </source>
</reference>
<dbReference type="GO" id="GO:0032958">
    <property type="term" value="P:inositol phosphate biosynthetic process"/>
    <property type="evidence" value="ECO:0007669"/>
    <property type="project" value="TreeGrafter"/>
</dbReference>
<evidence type="ECO:0000256" key="4">
    <source>
        <dbReference type="ARBA" id="ARBA00022777"/>
    </source>
</evidence>
<feature type="compositionally biased region" description="Low complexity" evidence="7">
    <location>
        <begin position="57"/>
        <end position="69"/>
    </location>
</feature>
<protein>
    <recommendedName>
        <fullName evidence="1 6">Inositol-pentakisphosphate 2-kinase</fullName>
        <ecNumber evidence="1 6">2.7.1.158</ecNumber>
    </recommendedName>
</protein>
<dbReference type="EMBL" id="BNJQ01000022">
    <property type="protein sequence ID" value="GHP08933.1"/>
    <property type="molecule type" value="Genomic_DNA"/>
</dbReference>
<comment type="domain">
    <text evidence="6">The EXKPK motif is conserved in inositol-pentakisphosphate 2-kinases of both family 1 and 2.</text>
</comment>
<evidence type="ECO:0000256" key="6">
    <source>
        <dbReference type="RuleBase" id="RU364126"/>
    </source>
</evidence>
<dbReference type="EC" id="2.7.1.158" evidence="1 6"/>